<gene>
    <name evidence="1" type="ORF">S06H3_29940</name>
</gene>
<dbReference type="EMBL" id="BARV01017595">
    <property type="protein sequence ID" value="GAI25079.1"/>
    <property type="molecule type" value="Genomic_DNA"/>
</dbReference>
<dbReference type="InterPro" id="IPR012334">
    <property type="entry name" value="Pectin_lyas_fold"/>
</dbReference>
<evidence type="ECO:0008006" key="2">
    <source>
        <dbReference type="Google" id="ProtNLM"/>
    </source>
</evidence>
<dbReference type="Gene3D" id="2.160.20.10">
    <property type="entry name" value="Single-stranded right-handed beta-helix, Pectin lyase-like"/>
    <property type="match status" value="1"/>
</dbReference>
<organism evidence="1">
    <name type="scientific">marine sediment metagenome</name>
    <dbReference type="NCBI Taxonomy" id="412755"/>
    <lineage>
        <taxon>unclassified sequences</taxon>
        <taxon>metagenomes</taxon>
        <taxon>ecological metagenomes</taxon>
    </lineage>
</organism>
<reference evidence="1" key="1">
    <citation type="journal article" date="2014" name="Front. Microbiol.">
        <title>High frequency of phylogenetically diverse reductive dehalogenase-homologous genes in deep subseafloor sedimentary metagenomes.</title>
        <authorList>
            <person name="Kawai M."/>
            <person name="Futagami T."/>
            <person name="Toyoda A."/>
            <person name="Takaki Y."/>
            <person name="Nishi S."/>
            <person name="Hori S."/>
            <person name="Arai W."/>
            <person name="Tsubouchi T."/>
            <person name="Morono Y."/>
            <person name="Uchiyama I."/>
            <person name="Ito T."/>
            <person name="Fujiyama A."/>
            <person name="Inagaki F."/>
            <person name="Takami H."/>
        </authorList>
    </citation>
    <scope>NUCLEOTIDE SEQUENCE</scope>
    <source>
        <strain evidence="1">Expedition CK06-06</strain>
    </source>
</reference>
<accession>X1P2E8</accession>
<comment type="caution">
    <text evidence="1">The sequence shown here is derived from an EMBL/GenBank/DDBJ whole genome shotgun (WGS) entry which is preliminary data.</text>
</comment>
<dbReference type="SUPFAM" id="SSF51126">
    <property type="entry name" value="Pectin lyase-like"/>
    <property type="match status" value="1"/>
</dbReference>
<name>X1P2E8_9ZZZZ</name>
<sequence length="162" mass="16324">MGCGQATLLNLDGATPVITAGVQDGWLFTHFATDAGGPNIAAATQSAIRSVWIAGVRTDDPAAVDVVPVTLVVAASDSVDPTRADYQCSGAADDVDINVALATGAGGKVVLLEGNYQITANLVVPASTHFSGMGKGTILTTTDAVGITNMVEINGHNVTISD</sequence>
<proteinExistence type="predicted"/>
<dbReference type="InterPro" id="IPR011050">
    <property type="entry name" value="Pectin_lyase_fold/virulence"/>
</dbReference>
<protein>
    <recommendedName>
        <fullName evidence="2">Pectate lyase superfamily protein domain-containing protein</fullName>
    </recommendedName>
</protein>
<evidence type="ECO:0000313" key="1">
    <source>
        <dbReference type="EMBL" id="GAI25079.1"/>
    </source>
</evidence>
<dbReference type="AlphaFoldDB" id="X1P2E8"/>
<feature type="non-terminal residue" evidence="1">
    <location>
        <position position="162"/>
    </location>
</feature>